<name>A0A8S0VSJ6_CYCAE</name>
<reference evidence="1 2" key="1">
    <citation type="submission" date="2020-01" db="EMBL/GenBank/DDBJ databases">
        <authorList>
            <person name="Gupta K D."/>
        </authorList>
    </citation>
    <scope>NUCLEOTIDE SEQUENCE [LARGE SCALE GENOMIC DNA]</scope>
</reference>
<sequence length="309" mass="34700">MSKEIVCTHLIDFNGALAFLSSPQCVAVSSITLSNLHWDILSQGGTMARVRPEKTPCPRPSGSKHVHDMIDLHHLTSLTLSGNDPFTLLSFITPPPFLTSLTIETVGQERRWTDNNAILADFLMKYSRKSGPPKSGYKAYANLVSLRLTDNAFGDFANGVEVFRTPGLAMVPHVELGCTYPIRPGWSYPNPGQSDEEHAAMLYKDMQENSARTYSRLGDQWWALYQNHGYEEAGRGQGGRLVALPGLHFGWHNRWDEGRKAYVPDAAYTDRFLRLVWNKGCRFSLITHLPRHWDALAPQRAESVVRAYA</sequence>
<comment type="caution">
    <text evidence="1">The sequence shown here is derived from an EMBL/GenBank/DDBJ whole genome shotgun (WGS) entry which is preliminary data.</text>
</comment>
<gene>
    <name evidence="1" type="ORF">AAE3_LOCUS9542</name>
</gene>
<dbReference type="EMBL" id="CACVBS010000058">
    <property type="protein sequence ID" value="CAA7267239.1"/>
    <property type="molecule type" value="Genomic_DNA"/>
</dbReference>
<dbReference type="Proteomes" id="UP000467700">
    <property type="component" value="Unassembled WGS sequence"/>
</dbReference>
<keyword evidence="2" id="KW-1185">Reference proteome</keyword>
<evidence type="ECO:0000313" key="1">
    <source>
        <dbReference type="EMBL" id="CAA7267239.1"/>
    </source>
</evidence>
<dbReference type="OrthoDB" id="10297305at2759"/>
<protein>
    <submittedName>
        <fullName evidence="1">Uncharacterized protein</fullName>
    </submittedName>
</protein>
<proteinExistence type="predicted"/>
<organism evidence="1 2">
    <name type="scientific">Cyclocybe aegerita</name>
    <name type="common">Black poplar mushroom</name>
    <name type="synonym">Agrocybe aegerita</name>
    <dbReference type="NCBI Taxonomy" id="1973307"/>
    <lineage>
        <taxon>Eukaryota</taxon>
        <taxon>Fungi</taxon>
        <taxon>Dikarya</taxon>
        <taxon>Basidiomycota</taxon>
        <taxon>Agaricomycotina</taxon>
        <taxon>Agaricomycetes</taxon>
        <taxon>Agaricomycetidae</taxon>
        <taxon>Agaricales</taxon>
        <taxon>Agaricineae</taxon>
        <taxon>Bolbitiaceae</taxon>
        <taxon>Cyclocybe</taxon>
    </lineage>
</organism>
<dbReference type="AlphaFoldDB" id="A0A8S0VSJ6"/>
<evidence type="ECO:0000313" key="2">
    <source>
        <dbReference type="Proteomes" id="UP000467700"/>
    </source>
</evidence>
<accession>A0A8S0VSJ6</accession>